<dbReference type="Gene3D" id="3.20.20.450">
    <property type="entry name" value="EAL domain"/>
    <property type="match status" value="1"/>
</dbReference>
<keyword evidence="8" id="KW-1185">Reference proteome</keyword>
<feature type="domain" description="PAC" evidence="4">
    <location>
        <begin position="433"/>
        <end position="484"/>
    </location>
</feature>
<dbReference type="CDD" id="cd01948">
    <property type="entry name" value="EAL"/>
    <property type="match status" value="1"/>
</dbReference>
<dbReference type="PROSITE" id="PS50112">
    <property type="entry name" value="PAS"/>
    <property type="match status" value="1"/>
</dbReference>
<reference evidence="8" key="2">
    <citation type="submission" date="2016-04" db="EMBL/GenBank/DDBJ databases">
        <title>Planomonospora sphaerica JCM9374 whole genome shotgun sequence.</title>
        <authorList>
            <person name="Suzuki T."/>
            <person name="Dohra H."/>
            <person name="Kodani S."/>
        </authorList>
    </citation>
    <scope>NUCLEOTIDE SEQUENCE [LARGE SCALE GENOMIC DNA]</scope>
    <source>
        <strain evidence="8">JCM 9374</strain>
    </source>
</reference>
<dbReference type="STRING" id="161355.PS9374_02904"/>
<feature type="transmembrane region" description="Helical" evidence="2">
    <location>
        <begin position="62"/>
        <end position="82"/>
    </location>
</feature>
<dbReference type="InterPro" id="IPR000700">
    <property type="entry name" value="PAS-assoc_C"/>
</dbReference>
<dbReference type="SMART" id="SM00086">
    <property type="entry name" value="PAC"/>
    <property type="match status" value="1"/>
</dbReference>
<name>A0A171CUS0_9ACTN</name>
<dbReference type="CDD" id="cd01949">
    <property type="entry name" value="GGDEF"/>
    <property type="match status" value="1"/>
</dbReference>
<dbReference type="SMART" id="SM00091">
    <property type="entry name" value="PAS"/>
    <property type="match status" value="1"/>
</dbReference>
<feature type="transmembrane region" description="Helical" evidence="2">
    <location>
        <begin position="194"/>
        <end position="216"/>
    </location>
</feature>
<feature type="transmembrane region" description="Helical" evidence="2">
    <location>
        <begin position="293"/>
        <end position="311"/>
    </location>
</feature>
<dbReference type="Pfam" id="PF08447">
    <property type="entry name" value="PAS_3"/>
    <property type="match status" value="1"/>
</dbReference>
<dbReference type="InterPro" id="IPR013655">
    <property type="entry name" value="PAS_fold_3"/>
</dbReference>
<dbReference type="InterPro" id="IPR035919">
    <property type="entry name" value="EAL_sf"/>
</dbReference>
<dbReference type="InterPro" id="IPR001633">
    <property type="entry name" value="EAL_dom"/>
</dbReference>
<dbReference type="SMART" id="SM00052">
    <property type="entry name" value="EAL"/>
    <property type="match status" value="1"/>
</dbReference>
<dbReference type="InterPro" id="IPR043128">
    <property type="entry name" value="Rev_trsase/Diguanyl_cyclase"/>
</dbReference>
<dbReference type="PROSITE" id="PS50887">
    <property type="entry name" value="GGDEF"/>
    <property type="match status" value="1"/>
</dbReference>
<organism evidence="7 8">
    <name type="scientific">Planomonospora sphaerica</name>
    <dbReference type="NCBI Taxonomy" id="161355"/>
    <lineage>
        <taxon>Bacteria</taxon>
        <taxon>Bacillati</taxon>
        <taxon>Actinomycetota</taxon>
        <taxon>Actinomycetes</taxon>
        <taxon>Streptosporangiales</taxon>
        <taxon>Streptosporangiaceae</taxon>
        <taxon>Planomonospora</taxon>
    </lineage>
</organism>
<dbReference type="SUPFAM" id="SSF55073">
    <property type="entry name" value="Nucleotide cyclase"/>
    <property type="match status" value="1"/>
</dbReference>
<dbReference type="InterPro" id="IPR001610">
    <property type="entry name" value="PAC"/>
</dbReference>
<dbReference type="PROSITE" id="PS50883">
    <property type="entry name" value="EAL"/>
    <property type="match status" value="1"/>
</dbReference>
<reference evidence="7 8" key="1">
    <citation type="journal article" date="2016" name="Genome Announc.">
        <title>Draft Genome Sequence of Planomonospora sphaerica JCM9374, a Rare Actinomycete.</title>
        <authorList>
            <person name="Dohra H."/>
            <person name="Suzuki T."/>
            <person name="Inoue Y."/>
            <person name="Kodani S."/>
        </authorList>
    </citation>
    <scope>NUCLEOTIDE SEQUENCE [LARGE SCALE GENOMIC DNA]</scope>
    <source>
        <strain evidence="7 8">JCM 9374</strain>
    </source>
</reference>
<evidence type="ECO:0000259" key="4">
    <source>
        <dbReference type="PROSITE" id="PS50113"/>
    </source>
</evidence>
<evidence type="ECO:0000256" key="2">
    <source>
        <dbReference type="SAM" id="Phobius"/>
    </source>
</evidence>
<evidence type="ECO:0000313" key="7">
    <source>
        <dbReference type="EMBL" id="GAT67251.1"/>
    </source>
</evidence>
<evidence type="ECO:0000313" key="8">
    <source>
        <dbReference type="Proteomes" id="UP000077701"/>
    </source>
</evidence>
<dbReference type="InterPro" id="IPR052155">
    <property type="entry name" value="Biofilm_reg_signaling"/>
</dbReference>
<comment type="caution">
    <text evidence="7">The sequence shown here is derived from an EMBL/GenBank/DDBJ whole genome shotgun (WGS) entry which is preliminary data.</text>
</comment>
<feature type="transmembrane region" description="Helical" evidence="2">
    <location>
        <begin position="317"/>
        <end position="340"/>
    </location>
</feature>
<evidence type="ECO:0000259" key="3">
    <source>
        <dbReference type="PROSITE" id="PS50112"/>
    </source>
</evidence>
<keyword evidence="2" id="KW-0472">Membrane</keyword>
<dbReference type="SMART" id="SM00267">
    <property type="entry name" value="GGDEF"/>
    <property type="match status" value="1"/>
</dbReference>
<dbReference type="NCBIfam" id="TIGR00254">
    <property type="entry name" value="GGDEF"/>
    <property type="match status" value="1"/>
</dbReference>
<feature type="domain" description="GGDEF" evidence="6">
    <location>
        <begin position="514"/>
        <end position="654"/>
    </location>
</feature>
<dbReference type="PANTHER" id="PTHR44757">
    <property type="entry name" value="DIGUANYLATE CYCLASE DGCP"/>
    <property type="match status" value="1"/>
</dbReference>
<dbReference type="InterPro" id="IPR035965">
    <property type="entry name" value="PAS-like_dom_sf"/>
</dbReference>
<dbReference type="PANTHER" id="PTHR44757:SF2">
    <property type="entry name" value="BIOFILM ARCHITECTURE MAINTENANCE PROTEIN MBAA"/>
    <property type="match status" value="1"/>
</dbReference>
<feature type="region of interest" description="Disordered" evidence="1">
    <location>
        <begin position="1"/>
        <end position="20"/>
    </location>
</feature>
<dbReference type="Pfam" id="PF00563">
    <property type="entry name" value="EAL"/>
    <property type="match status" value="1"/>
</dbReference>
<dbReference type="InterPro" id="IPR029787">
    <property type="entry name" value="Nucleotide_cyclase"/>
</dbReference>
<feature type="domain" description="EAL" evidence="5">
    <location>
        <begin position="663"/>
        <end position="918"/>
    </location>
</feature>
<dbReference type="Gene3D" id="3.30.70.270">
    <property type="match status" value="1"/>
</dbReference>
<dbReference type="Pfam" id="PF00990">
    <property type="entry name" value="GGDEF"/>
    <property type="match status" value="1"/>
</dbReference>
<evidence type="ECO:0000256" key="1">
    <source>
        <dbReference type="SAM" id="MobiDB-lite"/>
    </source>
</evidence>
<gene>
    <name evidence="7" type="ORF">PS9374_02904</name>
</gene>
<dbReference type="SUPFAM" id="SSF55785">
    <property type="entry name" value="PYP-like sensor domain (PAS domain)"/>
    <property type="match status" value="1"/>
</dbReference>
<sequence length="932" mass="99064">MNRRRLSGSSTTLSDRRGTEPFHGLVDRTLKRPVSSALGVLAVLSIGWFTVGVAHVPVSPSPAWSVTVLSAVLAALACRDTARSESLTARVRSFWQAFAAAVGLIAVGVISNAYDALSGPGTPSQQIGPVTLGIYLCGVLIALGALLRLPIGRRSRTEWLTLGLDAGIVMLSAGLFAWYFVIHGSPEMTVVTGSSLPGLIVIMLGFVAVLAAVKLALIGTGPLDRHALSLLGVAVLVAATGGALMPLLSSMPWLSSAHVAVPAACFVLALAAERQRQAAGLPALAPRRRPFSLLPYSAITATGALLLVSAWEPGDETRVIAVGTLAIVALVVVRQIMAFYDNAGLLRRLDASMLELSRHEQRLRSLVQNSSDMIAITDKDMTLVYVSPSSERVLGIPAEQGAGQPVTRRVHPDDLPVFDELARKLLNVPDASAVCQVRMLHADGSWRWLEIVATNRMDDPSVAGIVSNSRDITETRRVQDQLVHQASHDGLTGLANRTLFAERATEALDGAEGHAVALALVDLDDFKGVNDRLGHAVGDALLVAVADRLRACVRPHDTVARLGGDEFAVLMPDVSADEAGAIAGRIITELGAPVGAAGHNLLVRASVGLAGGRPDDDAPGDAPRMDASELLRRADVAMYAAKEQGKSRYARYAETMDTCAVEHARLGAELQRALTSDELFLLYQPVVTLPDGELSGVEALVRWRHPERGLVSPAEFIPVAERNGMIVQLGAQVLREACRQMADWRRRYGDAAPARIGVNVSARQLREPTFPQTVADVLTDTGLEPGDLLLEITETAVFDGGPALQAVRAVRELGVHVALDDFGTGHSSLGLLRTCPVDVLKVDKSFVDGVTGTAEQSAIATSLAQIARALRLRTVAEGVETEAQARRLYQLGYRLAQGFHFARPLPAEEIDDLLAVREAANAEPLDRPALAG</sequence>
<dbReference type="AlphaFoldDB" id="A0A171CUS0"/>
<dbReference type="CDD" id="cd00130">
    <property type="entry name" value="PAS"/>
    <property type="match status" value="1"/>
</dbReference>
<protein>
    <submittedName>
        <fullName evidence="7">Putative diguanylate cyclase/phosphodiesterase with PAS sensor</fullName>
    </submittedName>
</protein>
<dbReference type="SUPFAM" id="SSF141868">
    <property type="entry name" value="EAL domain-like"/>
    <property type="match status" value="1"/>
</dbReference>
<feature type="transmembrane region" description="Helical" evidence="2">
    <location>
        <begin position="94"/>
        <end position="114"/>
    </location>
</feature>
<feature type="transmembrane region" description="Helical" evidence="2">
    <location>
        <begin position="126"/>
        <end position="147"/>
    </location>
</feature>
<feature type="transmembrane region" description="Helical" evidence="2">
    <location>
        <begin position="159"/>
        <end position="182"/>
    </location>
</feature>
<dbReference type="Proteomes" id="UP000077701">
    <property type="component" value="Unassembled WGS sequence"/>
</dbReference>
<feature type="domain" description="PAS" evidence="3">
    <location>
        <begin position="359"/>
        <end position="429"/>
    </location>
</feature>
<dbReference type="PROSITE" id="PS50113">
    <property type="entry name" value="PAC"/>
    <property type="match status" value="1"/>
</dbReference>
<keyword evidence="2" id="KW-0812">Transmembrane</keyword>
<feature type="transmembrane region" description="Helical" evidence="2">
    <location>
        <begin position="37"/>
        <end position="56"/>
    </location>
</feature>
<dbReference type="InterPro" id="IPR000014">
    <property type="entry name" value="PAS"/>
</dbReference>
<dbReference type="EMBL" id="BDCX01000006">
    <property type="protein sequence ID" value="GAT67251.1"/>
    <property type="molecule type" value="Genomic_DNA"/>
</dbReference>
<dbReference type="Gene3D" id="3.30.450.20">
    <property type="entry name" value="PAS domain"/>
    <property type="match status" value="1"/>
</dbReference>
<dbReference type="InterPro" id="IPR000160">
    <property type="entry name" value="GGDEF_dom"/>
</dbReference>
<evidence type="ECO:0000259" key="5">
    <source>
        <dbReference type="PROSITE" id="PS50883"/>
    </source>
</evidence>
<proteinExistence type="predicted"/>
<feature type="transmembrane region" description="Helical" evidence="2">
    <location>
        <begin position="228"/>
        <end position="247"/>
    </location>
</feature>
<keyword evidence="2" id="KW-1133">Transmembrane helix</keyword>
<dbReference type="NCBIfam" id="TIGR00229">
    <property type="entry name" value="sensory_box"/>
    <property type="match status" value="1"/>
</dbReference>
<accession>A0A171CUS0</accession>
<evidence type="ECO:0000259" key="6">
    <source>
        <dbReference type="PROSITE" id="PS50887"/>
    </source>
</evidence>